<organism evidence="9 10">
    <name type="scientific">Drosophila rubida</name>
    <dbReference type="NCBI Taxonomy" id="30044"/>
    <lineage>
        <taxon>Eukaryota</taxon>
        <taxon>Metazoa</taxon>
        <taxon>Ecdysozoa</taxon>
        <taxon>Arthropoda</taxon>
        <taxon>Hexapoda</taxon>
        <taxon>Insecta</taxon>
        <taxon>Pterygota</taxon>
        <taxon>Neoptera</taxon>
        <taxon>Endopterygota</taxon>
        <taxon>Diptera</taxon>
        <taxon>Brachycera</taxon>
        <taxon>Muscomorpha</taxon>
        <taxon>Ephydroidea</taxon>
        <taxon>Drosophilidae</taxon>
        <taxon>Drosophila</taxon>
    </lineage>
</organism>
<evidence type="ECO:0000256" key="3">
    <source>
        <dbReference type="ARBA" id="ARBA00023157"/>
    </source>
</evidence>
<dbReference type="PANTHER" id="PTHR24256">
    <property type="entry name" value="TRYPTASE-RELATED"/>
    <property type="match status" value="1"/>
</dbReference>
<evidence type="ECO:0000313" key="9">
    <source>
        <dbReference type="EMBL" id="KAH8354883.1"/>
    </source>
</evidence>
<sequence length="459" mass="50668">LPFQMIRLLLFAFIAIALQRFSNGQQMKPAAVDLMCGAAEMCVTEELCIESDDSGRGAIGPRIARICGHGLVCCDREQLESWNATLAKDATSSSTKPQTTTSVTTTTVATTVEPSGYESCGFNMECVPRKLCSENVIIDDGRFILNPRIGDTPCVGALHRCCAIDQKILANESSYVSKLANFKYQGCGWSNPKGLIPDQDNYEYAKDVSLFAEFPWMAAVFSGRNQYLCGGTLIHPQLVLTSAHNIGNHTIHTLVARLGEWDLNSLDEPHEFQVRRIKQIIRHEDFDPQAYFNDIALLVLDDSVPIQPHIQPLCLPPAETAALQAQLRDAQCYATGWGKRLPGSSRNEHLLKRIDLPLVSRAECQAMLRVTDLGRRFRLRPSFVCAGGIAGQDTCKGDGGSPLFCTMPGEMNRYRLVGIVSWGIDCAKEDVPAVYANVPFLRNWIDEKVKMLGLQLDAP</sequence>
<feature type="non-terminal residue" evidence="9">
    <location>
        <position position="459"/>
    </location>
</feature>
<dbReference type="Proteomes" id="UP001200034">
    <property type="component" value="Unassembled WGS sequence"/>
</dbReference>
<dbReference type="PRINTS" id="PR00722">
    <property type="entry name" value="CHYMOTRYPSIN"/>
</dbReference>
<dbReference type="AlphaFoldDB" id="A0AAD4PFR7"/>
<proteinExistence type="inferred from homology"/>
<feature type="chain" id="PRO_5042016975" description="Phenoloxidase-activating factor 2" evidence="7">
    <location>
        <begin position="25"/>
        <end position="459"/>
    </location>
</feature>
<dbReference type="InterPro" id="IPR043504">
    <property type="entry name" value="Peptidase_S1_PA_chymotrypsin"/>
</dbReference>
<protein>
    <recommendedName>
        <fullName evidence="5">Phenoloxidase-activating factor 2</fullName>
    </recommendedName>
    <alternativeName>
        <fullName evidence="6">Prophenoloxidase-activating factor II</fullName>
    </alternativeName>
</protein>
<dbReference type="GO" id="GO:0006508">
    <property type="term" value="P:proteolysis"/>
    <property type="evidence" value="ECO:0007669"/>
    <property type="project" value="InterPro"/>
</dbReference>
<dbReference type="SUPFAM" id="SSF50494">
    <property type="entry name" value="Trypsin-like serine proteases"/>
    <property type="match status" value="1"/>
</dbReference>
<accession>A0AAD4PFR7</accession>
<dbReference type="PROSITE" id="PS50240">
    <property type="entry name" value="TRYPSIN_DOM"/>
    <property type="match status" value="1"/>
</dbReference>
<evidence type="ECO:0000256" key="2">
    <source>
        <dbReference type="ARBA" id="ARBA00022525"/>
    </source>
</evidence>
<gene>
    <name evidence="9" type="ORF">KR093_000329</name>
</gene>
<dbReference type="InterPro" id="IPR001314">
    <property type="entry name" value="Peptidase_S1A"/>
</dbReference>
<evidence type="ECO:0000256" key="6">
    <source>
        <dbReference type="ARBA" id="ARBA00076468"/>
    </source>
</evidence>
<keyword evidence="3" id="KW-1015">Disulfide bond</keyword>
<reference evidence="9" key="1">
    <citation type="journal article" date="2021" name="Mol. Ecol. Resour.">
        <title>Phylogenomic analyses of the genus Drosophila reveals genomic signals of climate adaptation.</title>
        <authorList>
            <person name="Li F."/>
            <person name="Rane R.V."/>
            <person name="Luria V."/>
            <person name="Xiong Z."/>
            <person name="Chen J."/>
            <person name="Li Z."/>
            <person name="Catullo R.A."/>
            <person name="Griffin P.C."/>
            <person name="Schiffer M."/>
            <person name="Pearce S."/>
            <person name="Lee S.F."/>
            <person name="McElroy K."/>
            <person name="Stocker A."/>
            <person name="Shirriffs J."/>
            <person name="Cockerell F."/>
            <person name="Coppin C."/>
            <person name="Sgro C.M."/>
            <person name="Karger A."/>
            <person name="Cain J.W."/>
            <person name="Weber J.A."/>
            <person name="Santpere G."/>
            <person name="Kirschner M.W."/>
            <person name="Hoffmann A.A."/>
            <person name="Oakeshott J.G."/>
            <person name="Zhang G."/>
        </authorList>
    </citation>
    <scope>NUCLEOTIDE SEQUENCE</scope>
    <source>
        <strain evidence="9">BGI-SZ-2011g</strain>
    </source>
</reference>
<dbReference type="SMART" id="SM00020">
    <property type="entry name" value="Tryp_SPc"/>
    <property type="match status" value="1"/>
</dbReference>
<dbReference type="FunFam" id="2.40.10.10:FF:000038">
    <property type="entry name" value="Serine protease"/>
    <property type="match status" value="1"/>
</dbReference>
<comment type="subcellular location">
    <subcellularLocation>
        <location evidence="1">Secreted</location>
    </subcellularLocation>
</comment>
<dbReference type="InterPro" id="IPR051487">
    <property type="entry name" value="Ser/Thr_Proteases_Immune/Dev"/>
</dbReference>
<feature type="signal peptide" evidence="7">
    <location>
        <begin position="1"/>
        <end position="24"/>
    </location>
</feature>
<dbReference type="InterPro" id="IPR001254">
    <property type="entry name" value="Trypsin_dom"/>
</dbReference>
<feature type="domain" description="Peptidase S1" evidence="8">
    <location>
        <begin position="195"/>
        <end position="450"/>
    </location>
</feature>
<dbReference type="EMBL" id="JAJJHW010003889">
    <property type="protein sequence ID" value="KAH8354883.1"/>
    <property type="molecule type" value="Genomic_DNA"/>
</dbReference>
<evidence type="ECO:0000256" key="5">
    <source>
        <dbReference type="ARBA" id="ARBA00068096"/>
    </source>
</evidence>
<evidence type="ECO:0000256" key="7">
    <source>
        <dbReference type="SAM" id="SignalP"/>
    </source>
</evidence>
<dbReference type="CDD" id="cd00190">
    <property type="entry name" value="Tryp_SPc"/>
    <property type="match status" value="1"/>
</dbReference>
<comment type="caution">
    <text evidence="9">The sequence shown here is derived from an EMBL/GenBank/DDBJ whole genome shotgun (WGS) entry which is preliminary data.</text>
</comment>
<evidence type="ECO:0000259" key="8">
    <source>
        <dbReference type="PROSITE" id="PS50240"/>
    </source>
</evidence>
<dbReference type="GO" id="GO:0004252">
    <property type="term" value="F:serine-type endopeptidase activity"/>
    <property type="evidence" value="ECO:0007669"/>
    <property type="project" value="InterPro"/>
</dbReference>
<dbReference type="Pfam" id="PF18322">
    <property type="entry name" value="CLIP_1"/>
    <property type="match status" value="1"/>
</dbReference>
<keyword evidence="2" id="KW-0964">Secreted</keyword>
<dbReference type="InterPro" id="IPR009003">
    <property type="entry name" value="Peptidase_S1_PA"/>
</dbReference>
<dbReference type="Pfam" id="PF00089">
    <property type="entry name" value="Trypsin"/>
    <property type="match status" value="1"/>
</dbReference>
<keyword evidence="10" id="KW-1185">Reference proteome</keyword>
<evidence type="ECO:0000256" key="1">
    <source>
        <dbReference type="ARBA" id="ARBA00004613"/>
    </source>
</evidence>
<dbReference type="GO" id="GO:0005576">
    <property type="term" value="C:extracellular region"/>
    <property type="evidence" value="ECO:0007669"/>
    <property type="project" value="UniProtKB-SubCell"/>
</dbReference>
<name>A0AAD4PFR7_9MUSC</name>
<comment type="similarity">
    <text evidence="4">Belongs to the peptidase S1 family. CLIP subfamily.</text>
</comment>
<dbReference type="Gene3D" id="2.40.10.10">
    <property type="entry name" value="Trypsin-like serine proteases"/>
    <property type="match status" value="2"/>
</dbReference>
<keyword evidence="7" id="KW-0732">Signal</keyword>
<evidence type="ECO:0000256" key="4">
    <source>
        <dbReference type="ARBA" id="ARBA00024195"/>
    </source>
</evidence>
<dbReference type="InterPro" id="IPR041515">
    <property type="entry name" value="PPAF-2-like_Clip"/>
</dbReference>
<evidence type="ECO:0000313" key="10">
    <source>
        <dbReference type="Proteomes" id="UP001200034"/>
    </source>
</evidence>